<accession>A0ABN3IGL8</accession>
<evidence type="ECO:0000313" key="2">
    <source>
        <dbReference type="EMBL" id="GAA2404388.1"/>
    </source>
</evidence>
<dbReference type="PROSITE" id="PS51257">
    <property type="entry name" value="PROKAR_LIPOPROTEIN"/>
    <property type="match status" value="1"/>
</dbReference>
<evidence type="ECO:0000256" key="1">
    <source>
        <dbReference type="SAM" id="SignalP"/>
    </source>
</evidence>
<feature type="chain" id="PRO_5047513521" description="Lipoprotein" evidence="1">
    <location>
        <begin position="28"/>
        <end position="133"/>
    </location>
</feature>
<sequence>MRRITRSVSPVCAGIAALLSGLSGCTADGVPGSCLSPGPTATSTAVPDAAARLAERYRRWGGLEDVYGIRRSPGPDGAPLLVVWRRDEGPFGELQESVIGFVRQEEGLPLARGYLMDVFGADGGLRNRFDARP</sequence>
<feature type="signal peptide" evidence="1">
    <location>
        <begin position="1"/>
        <end position="27"/>
    </location>
</feature>
<dbReference type="RefSeq" id="WP_344631974.1">
    <property type="nucleotide sequence ID" value="NZ_BAAATJ010000016.1"/>
</dbReference>
<proteinExistence type="predicted"/>
<reference evidence="2 3" key="1">
    <citation type="journal article" date="2019" name="Int. J. Syst. Evol. Microbiol.">
        <title>The Global Catalogue of Microorganisms (GCM) 10K type strain sequencing project: providing services to taxonomists for standard genome sequencing and annotation.</title>
        <authorList>
            <consortium name="The Broad Institute Genomics Platform"/>
            <consortium name="The Broad Institute Genome Sequencing Center for Infectious Disease"/>
            <person name="Wu L."/>
            <person name="Ma J."/>
        </authorList>
    </citation>
    <scope>NUCLEOTIDE SEQUENCE [LARGE SCALE GENOMIC DNA]</scope>
    <source>
        <strain evidence="2 3">JCM 6921</strain>
    </source>
</reference>
<dbReference type="Proteomes" id="UP001500058">
    <property type="component" value="Unassembled WGS sequence"/>
</dbReference>
<keyword evidence="1" id="KW-0732">Signal</keyword>
<name>A0ABN3IGL8_9ACTN</name>
<gene>
    <name evidence="2" type="ORF">GCM10010420_34870</name>
</gene>
<protein>
    <recommendedName>
        <fullName evidence="4">Lipoprotein</fullName>
    </recommendedName>
</protein>
<evidence type="ECO:0008006" key="4">
    <source>
        <dbReference type="Google" id="ProtNLM"/>
    </source>
</evidence>
<dbReference type="EMBL" id="BAAATJ010000016">
    <property type="protein sequence ID" value="GAA2404388.1"/>
    <property type="molecule type" value="Genomic_DNA"/>
</dbReference>
<keyword evidence="3" id="KW-1185">Reference proteome</keyword>
<comment type="caution">
    <text evidence="2">The sequence shown here is derived from an EMBL/GenBank/DDBJ whole genome shotgun (WGS) entry which is preliminary data.</text>
</comment>
<evidence type="ECO:0000313" key="3">
    <source>
        <dbReference type="Proteomes" id="UP001500058"/>
    </source>
</evidence>
<organism evidence="2 3">
    <name type="scientific">Streptomyces glaucosporus</name>
    <dbReference type="NCBI Taxonomy" id="284044"/>
    <lineage>
        <taxon>Bacteria</taxon>
        <taxon>Bacillati</taxon>
        <taxon>Actinomycetota</taxon>
        <taxon>Actinomycetes</taxon>
        <taxon>Kitasatosporales</taxon>
        <taxon>Streptomycetaceae</taxon>
        <taxon>Streptomyces</taxon>
    </lineage>
</organism>